<keyword evidence="7" id="KW-0862">Zinc</keyword>
<evidence type="ECO:0000256" key="6">
    <source>
        <dbReference type="ARBA" id="ARBA00022801"/>
    </source>
</evidence>
<keyword evidence="6" id="KW-0378">Hydrolase</keyword>
<keyword evidence="13" id="KW-1185">Reference proteome</keyword>
<dbReference type="Proteomes" id="UP000266340">
    <property type="component" value="Unassembled WGS sequence"/>
</dbReference>
<dbReference type="PROSITE" id="PS50853">
    <property type="entry name" value="FN3"/>
    <property type="match status" value="4"/>
</dbReference>
<evidence type="ECO:0000256" key="2">
    <source>
        <dbReference type="ARBA" id="ARBA00009388"/>
    </source>
</evidence>
<comment type="cofactor">
    <cofactor evidence="1">
        <name>Zn(2+)</name>
        <dbReference type="ChEBI" id="CHEBI:29105"/>
    </cofactor>
</comment>
<dbReference type="SUPFAM" id="SSF49265">
    <property type="entry name" value="Fibronectin type III"/>
    <property type="match status" value="5"/>
</dbReference>
<dbReference type="Gene3D" id="3.10.170.10">
    <property type="match status" value="1"/>
</dbReference>
<dbReference type="InterPro" id="IPR013856">
    <property type="entry name" value="Peptidase_M4_domain"/>
</dbReference>
<dbReference type="InterPro" id="IPR001570">
    <property type="entry name" value="Peptidase_M4_C_domain"/>
</dbReference>
<evidence type="ECO:0000259" key="11">
    <source>
        <dbReference type="PROSITE" id="PS50853"/>
    </source>
</evidence>
<dbReference type="CDD" id="cd00063">
    <property type="entry name" value="FN3"/>
    <property type="match status" value="6"/>
</dbReference>
<dbReference type="InterPro" id="IPR050728">
    <property type="entry name" value="Zinc_Metalloprotease_M4"/>
</dbReference>
<keyword evidence="4" id="KW-0479">Metal-binding</keyword>
<dbReference type="SMART" id="SM00060">
    <property type="entry name" value="FN3"/>
    <property type="match status" value="11"/>
</dbReference>
<dbReference type="GO" id="GO:0006508">
    <property type="term" value="P:proteolysis"/>
    <property type="evidence" value="ECO:0007669"/>
    <property type="project" value="UniProtKB-KW"/>
</dbReference>
<dbReference type="InterPro" id="IPR023612">
    <property type="entry name" value="Peptidase_M4"/>
</dbReference>
<dbReference type="InterPro" id="IPR013783">
    <property type="entry name" value="Ig-like_fold"/>
</dbReference>
<feature type="signal peptide" evidence="10">
    <location>
        <begin position="1"/>
        <end position="34"/>
    </location>
</feature>
<dbReference type="PANTHER" id="PTHR33794">
    <property type="entry name" value="BACILLOLYSIN"/>
    <property type="match status" value="1"/>
</dbReference>
<accession>A0A398CH10</accession>
<dbReference type="Pfam" id="PF02868">
    <property type="entry name" value="Peptidase_M4_C"/>
    <property type="match status" value="1"/>
</dbReference>
<evidence type="ECO:0000256" key="10">
    <source>
        <dbReference type="SAM" id="SignalP"/>
    </source>
</evidence>
<dbReference type="Pfam" id="PF01447">
    <property type="entry name" value="Peptidase_M4"/>
    <property type="match status" value="1"/>
</dbReference>
<name>A0A398CH10_9BACL</name>
<dbReference type="CDD" id="cd09597">
    <property type="entry name" value="M4_TLP"/>
    <property type="match status" value="1"/>
</dbReference>
<feature type="chain" id="PRO_5017348607" description="Fibronectin type-III domain-containing protein" evidence="10">
    <location>
        <begin position="35"/>
        <end position="1554"/>
    </location>
</feature>
<feature type="domain" description="Fibronectin type-III" evidence="11">
    <location>
        <begin position="1381"/>
        <end position="1471"/>
    </location>
</feature>
<evidence type="ECO:0000313" key="12">
    <source>
        <dbReference type="EMBL" id="RIE02033.1"/>
    </source>
</evidence>
<dbReference type="Gene3D" id="3.10.450.40">
    <property type="match status" value="1"/>
</dbReference>
<comment type="similarity">
    <text evidence="2">Belongs to the peptidase M4 family.</text>
</comment>
<reference evidence="12 13" key="1">
    <citation type="submission" date="2018-09" db="EMBL/GenBank/DDBJ databases">
        <title>Cohnella cavernae sp. nov., isolated from a karst cave.</title>
        <authorList>
            <person name="Zhu H."/>
        </authorList>
    </citation>
    <scope>NUCLEOTIDE SEQUENCE [LARGE SCALE GENOMIC DNA]</scope>
    <source>
        <strain evidence="12 13">K2E09-144</strain>
    </source>
</reference>
<dbReference type="Pfam" id="PF07504">
    <property type="entry name" value="FTP"/>
    <property type="match status" value="1"/>
</dbReference>
<dbReference type="Gene3D" id="1.10.390.10">
    <property type="entry name" value="Neutral Protease Domain 2"/>
    <property type="match status" value="1"/>
</dbReference>
<sequence>MNLWFGGEVQMKRKFISVLLVLVMLVSGASGVLAADLESGMPPAAVPKNNYEPSPNTKFKMGKLSEPLKDQASIISFALSQSKSNALKGIKPAYSFKIEKSKYDEAGRQHVVLQQTQNGVPIYGHYYQVSLDGNQQVYAVQDKSELDLSAVQTTKPSITGEQATNRLKSALEAFYGQPVELESDYKLFKYPKPTAELLIYPYEGKTYLAYEVQMSFLKPAHGNWIGYVDATTGEVIEKYNKIQNATAASGTGYGYNGAAKTINITRDEGYYFLFDQSHSGAIVSSSYNYDVDDEGYIYASWSRSSTFKDSGSLRRYRDVVDAHYNADIVYDYYLNTFGRNSVDGNGARILSIANLPDEDGYPLDNAAWDDSLNAMFYGDGSGVRNGGMNCTACSLDIVAHEITHGVTSHTADLEYRYQSGALNESISDIMASVIDSADWTIGEDTGMIGRSMQNPNLYDQPKTMSEYEYLTIDQDNGGVHVNSGIPNYAAYLMATKINSLGLNGKTILGKLTYNALSYHLTATSDFVDAKNSYLLAAGEISSLTEQQRKAVRLKIIDAWGEVGIPTVVADFSVTGHTPASVTFSWTAGSGASNVIIQQSADNGANWTTASTGVISTSAATATASNLLPATNYLFRLVINGGNSAGTSNLAAWTTEARTISDFAIKEKGSRFALFTWSKAIGATKVKIHKSENEGQTWEFVELPVESTQVMDAGLIPNKNYRFYLSVTGGGYQGKSNEVRFTTNAEPLVLNLVEAVAGSAKFQWEAPKGATGIVLQQTTNGTTWTTANTGALGLSAAGATVTGLQAATSYKFRLSVSGGQNNGFSNEKSITTASFPIETLAVSGKTTSTASLAWPALLKPTSLIVQQKTEGTGWTIAKTGTLSTSSKSATVSGLAANTAYQFRLVVTGGGNAGESNIVDAKTDAVKITSFAKNGNATVSAVPFKWTAALGATSVAIEQSTDGATWTLSATGSLAANASAATVSGLRPNKTYQFRLKVTGGQNEGSSNSVSATTVAAPLTDLASGEITGSTAELNWTAAVGASSVKAELSSNGGSSWTAAMVETAVGANASTAKVTGLLAGTDYKLRLNVTSGENNGLSNVISIKTAIVPVSTLTSSGKTTSSITLSWPALVKPTSLIVQQKTEGTGWTTAKTGTLSTSAKGATVSGLTANTAYQFRLVVTGGGNAGESNIVDAKTDAIKITSFAKNGNATVSSASFKWTAAIGATGIAIEQSTDGATWTLSDTGSLAANTSAATVNGLRPNKTYQFRLKVTGGQNEGSSNSVSATTVAAPLTSLVSGEVTGSTVELVWTAAVGASSVKAELSSNGGSSWAAATVETAVSANGTTAKVTGLLAGTDYKLRLNVTSGENNGLSNVISIKTVIVPVSTLTSSGKTTSSITLSWPALVKPTSLIVQQKTEGTGWTTAKTGTLSTTSAKVATVSGLTANTAYQFRLVVTGGGNAGESNIVDAKTDAIKITSFAKNGNATVSTASFKWTAAIGATGIAIEQSTDGATWTLSDTGSLAANGSAATVTGLRPNKMYQFRLKVTGGQNEGPRTA</sequence>
<dbReference type="SUPFAM" id="SSF55486">
    <property type="entry name" value="Metalloproteases ('zincins'), catalytic domain"/>
    <property type="match status" value="1"/>
</dbReference>
<dbReference type="InterPro" id="IPR011096">
    <property type="entry name" value="FTP_domain"/>
</dbReference>
<feature type="active site" description="Proton donor" evidence="9">
    <location>
        <position position="480"/>
    </location>
</feature>
<dbReference type="GO" id="GO:0004222">
    <property type="term" value="F:metalloendopeptidase activity"/>
    <property type="evidence" value="ECO:0007669"/>
    <property type="project" value="InterPro"/>
</dbReference>
<dbReference type="InterPro" id="IPR027268">
    <property type="entry name" value="Peptidase_M4/M1_CTD_sf"/>
</dbReference>
<organism evidence="12 13">
    <name type="scientific">Cohnella faecalis</name>
    <dbReference type="NCBI Taxonomy" id="2315694"/>
    <lineage>
        <taxon>Bacteria</taxon>
        <taxon>Bacillati</taxon>
        <taxon>Bacillota</taxon>
        <taxon>Bacilli</taxon>
        <taxon>Bacillales</taxon>
        <taxon>Paenibacillaceae</taxon>
        <taxon>Cohnella</taxon>
    </lineage>
</organism>
<evidence type="ECO:0000256" key="8">
    <source>
        <dbReference type="ARBA" id="ARBA00023049"/>
    </source>
</evidence>
<keyword evidence="3" id="KW-0645">Protease</keyword>
<dbReference type="Gene3D" id="2.60.40.10">
    <property type="entry name" value="Immunoglobulins"/>
    <property type="match status" value="11"/>
</dbReference>
<feature type="domain" description="Fibronectin type-III" evidence="11">
    <location>
        <begin position="835"/>
        <end position="924"/>
    </location>
</feature>
<protein>
    <recommendedName>
        <fullName evidence="11">Fibronectin type-III domain-containing protein</fullName>
    </recommendedName>
</protein>
<evidence type="ECO:0000256" key="5">
    <source>
        <dbReference type="ARBA" id="ARBA00022729"/>
    </source>
</evidence>
<evidence type="ECO:0000256" key="9">
    <source>
        <dbReference type="PIRSR" id="PIRSR623612-1"/>
    </source>
</evidence>
<comment type="caution">
    <text evidence="12">The sequence shown here is derived from an EMBL/GenBank/DDBJ whole genome shotgun (WGS) entry which is preliminary data.</text>
</comment>
<feature type="domain" description="Fibronectin type-III" evidence="11">
    <location>
        <begin position="567"/>
        <end position="661"/>
    </location>
</feature>
<keyword evidence="8" id="KW-0482">Metalloprotease</keyword>
<evidence type="ECO:0000256" key="1">
    <source>
        <dbReference type="ARBA" id="ARBA00001947"/>
    </source>
</evidence>
<keyword evidence="5 10" id="KW-0732">Signal</keyword>
<evidence type="ECO:0000313" key="13">
    <source>
        <dbReference type="Proteomes" id="UP000266340"/>
    </source>
</evidence>
<dbReference type="InterPro" id="IPR003961">
    <property type="entry name" value="FN3_dom"/>
</dbReference>
<dbReference type="InterPro" id="IPR036116">
    <property type="entry name" value="FN3_sf"/>
</dbReference>
<evidence type="ECO:0000256" key="3">
    <source>
        <dbReference type="ARBA" id="ARBA00022670"/>
    </source>
</evidence>
<evidence type="ECO:0000256" key="4">
    <source>
        <dbReference type="ARBA" id="ARBA00022723"/>
    </source>
</evidence>
<feature type="domain" description="Fibronectin type-III" evidence="11">
    <location>
        <begin position="1108"/>
        <end position="1197"/>
    </location>
</feature>
<dbReference type="PRINTS" id="PR00730">
    <property type="entry name" value="THERMOLYSIN"/>
</dbReference>
<dbReference type="Gene3D" id="3.10.450.490">
    <property type="match status" value="1"/>
</dbReference>
<dbReference type="GO" id="GO:0046872">
    <property type="term" value="F:metal ion binding"/>
    <property type="evidence" value="ECO:0007669"/>
    <property type="project" value="UniProtKB-KW"/>
</dbReference>
<gene>
    <name evidence="12" type="ORF">D3H35_14815</name>
</gene>
<proteinExistence type="inferred from homology"/>
<feature type="active site" evidence="9">
    <location>
        <position position="401"/>
    </location>
</feature>
<evidence type="ECO:0000256" key="7">
    <source>
        <dbReference type="ARBA" id="ARBA00022833"/>
    </source>
</evidence>
<dbReference type="EMBL" id="QXJM01000039">
    <property type="protein sequence ID" value="RIE02033.1"/>
    <property type="molecule type" value="Genomic_DNA"/>
</dbReference>
<dbReference type="PANTHER" id="PTHR33794:SF1">
    <property type="entry name" value="BACILLOLYSIN"/>
    <property type="match status" value="1"/>
</dbReference>